<dbReference type="PANTHER" id="PTHR36966:SF1">
    <property type="entry name" value="REP-ASSOCIATED TYROSINE TRANSPOSASE"/>
    <property type="match status" value="1"/>
</dbReference>
<keyword evidence="3" id="KW-1185">Reference proteome</keyword>
<dbReference type="RefSeq" id="WP_367876806.1">
    <property type="nucleotide sequence ID" value="NZ_JBFNXX010000003.1"/>
</dbReference>
<reference evidence="2 3" key="1">
    <citation type="submission" date="2024-07" db="EMBL/GenBank/DDBJ databases">
        <title>Marimonas sp.nov., isolated from tidal-flat sediment.</title>
        <authorList>
            <person name="Jayan J.N."/>
            <person name="Lee S.S."/>
        </authorList>
    </citation>
    <scope>NUCLEOTIDE SEQUENCE [LARGE SCALE GENOMIC DNA]</scope>
    <source>
        <strain evidence="2 3">MJW-29</strain>
    </source>
</reference>
<dbReference type="SUPFAM" id="SSF143422">
    <property type="entry name" value="Transposase IS200-like"/>
    <property type="match status" value="1"/>
</dbReference>
<sequence length="197" mass="22718">MSSYIRRRTPGATYFFTLRLADRHGDLLTRRIDDLRRAMREVLAHRPFRIDAITVLPAAIHTLWTLPPGDADYSSRIVMLKSHFSRAQPLPSHRTPSQIRRGEKGIWQRRFWEHEIRDAEDYARHRDMIYLSPVQAGLCPRPQDWPHTSLHRDLKNGPAPPHPIGFGAGHPHLTKPRAPLSAWVADRLSMKQQGKAP</sequence>
<dbReference type="Gene3D" id="3.30.70.1290">
    <property type="entry name" value="Transposase IS200-like"/>
    <property type="match status" value="1"/>
</dbReference>
<dbReference type="InterPro" id="IPR036515">
    <property type="entry name" value="Transposase_17_sf"/>
</dbReference>
<dbReference type="NCBIfam" id="NF047646">
    <property type="entry name" value="REP_Tyr_transpos"/>
    <property type="match status" value="1"/>
</dbReference>
<dbReference type="PANTHER" id="PTHR36966">
    <property type="entry name" value="REP-ASSOCIATED TYROSINE TRANSPOSASE"/>
    <property type="match status" value="1"/>
</dbReference>
<dbReference type="EMBL" id="JBFNXX010000003">
    <property type="protein sequence ID" value="MEW9919106.1"/>
    <property type="molecule type" value="Genomic_DNA"/>
</dbReference>
<dbReference type="InterPro" id="IPR052715">
    <property type="entry name" value="RAYT_transposase"/>
</dbReference>
<dbReference type="Proteomes" id="UP001556098">
    <property type="component" value="Unassembled WGS sequence"/>
</dbReference>
<evidence type="ECO:0000259" key="1">
    <source>
        <dbReference type="SMART" id="SM01321"/>
    </source>
</evidence>
<dbReference type="SMART" id="SM01321">
    <property type="entry name" value="Y1_Tnp"/>
    <property type="match status" value="1"/>
</dbReference>
<gene>
    <name evidence="2" type="ORF">AB2B41_05805</name>
</gene>
<name>A0ABV3RJR5_9RHOB</name>
<proteinExistence type="predicted"/>
<feature type="domain" description="Transposase IS200-like" evidence="1">
    <location>
        <begin position="9"/>
        <end position="132"/>
    </location>
</feature>
<dbReference type="InterPro" id="IPR002686">
    <property type="entry name" value="Transposase_17"/>
</dbReference>
<accession>A0ABV3RJR5</accession>
<comment type="caution">
    <text evidence="2">The sequence shown here is derived from an EMBL/GenBank/DDBJ whole genome shotgun (WGS) entry which is preliminary data.</text>
</comment>
<evidence type="ECO:0000313" key="3">
    <source>
        <dbReference type="Proteomes" id="UP001556098"/>
    </source>
</evidence>
<evidence type="ECO:0000313" key="2">
    <source>
        <dbReference type="EMBL" id="MEW9919106.1"/>
    </source>
</evidence>
<protein>
    <submittedName>
        <fullName evidence="2">Transposase</fullName>
    </submittedName>
</protein>
<organism evidence="2 3">
    <name type="scientific">Sulfitobacter sediminis</name>
    <dbReference type="NCBI Taxonomy" id="3234186"/>
    <lineage>
        <taxon>Bacteria</taxon>
        <taxon>Pseudomonadati</taxon>
        <taxon>Pseudomonadota</taxon>
        <taxon>Alphaproteobacteria</taxon>
        <taxon>Rhodobacterales</taxon>
        <taxon>Roseobacteraceae</taxon>
        <taxon>Sulfitobacter</taxon>
    </lineage>
</organism>